<gene>
    <name evidence="1" type="ORF">ERS075579_04788</name>
</gene>
<dbReference type="EMBL" id="CSWP01000012">
    <property type="protein sequence ID" value="CPV70431.1"/>
    <property type="molecule type" value="Genomic_DNA"/>
</dbReference>
<proteinExistence type="predicted"/>
<accession>A0A0U0ZUX6</accession>
<protein>
    <submittedName>
        <fullName evidence="1">Uncharacterized protein</fullName>
    </submittedName>
</protein>
<dbReference type="AlphaFoldDB" id="A0A0U0ZUX6"/>
<evidence type="ECO:0000313" key="1">
    <source>
        <dbReference type="EMBL" id="CPV70431.1"/>
    </source>
</evidence>
<sequence>MTRSVVVNADTTAPTDQWSDEQIEAARGCLKAATMCPQIYKSEKDIPEDQRLPPETDPIKLSVQHLRRSREELKSEHIRAIAALPTQKDRDLVRLGQLMSNLGSVPEGDQ</sequence>
<evidence type="ECO:0000313" key="2">
    <source>
        <dbReference type="Proteomes" id="UP000045782"/>
    </source>
</evidence>
<name>A0A0U0ZUX6_9MYCO</name>
<dbReference type="Proteomes" id="UP000045782">
    <property type="component" value="Unassembled WGS sequence"/>
</dbReference>
<reference evidence="1 2" key="1">
    <citation type="submission" date="2015-03" db="EMBL/GenBank/DDBJ databases">
        <authorList>
            <person name="Murphy D."/>
        </authorList>
    </citation>
    <scope>NUCLEOTIDE SEQUENCE [LARGE SCALE GENOMIC DNA]</scope>
    <source>
        <strain evidence="1 2">PAP088</strain>
    </source>
</reference>
<organism evidence="1 2">
    <name type="scientific">Mycobacteroides abscessus</name>
    <dbReference type="NCBI Taxonomy" id="36809"/>
    <lineage>
        <taxon>Bacteria</taxon>
        <taxon>Bacillati</taxon>
        <taxon>Actinomycetota</taxon>
        <taxon>Actinomycetes</taxon>
        <taxon>Mycobacteriales</taxon>
        <taxon>Mycobacteriaceae</taxon>
        <taxon>Mycobacteroides</taxon>
    </lineage>
</organism>